<dbReference type="AlphaFoldDB" id="A0A0A6VRA0"/>
<feature type="transmembrane region" description="Helical" evidence="1">
    <location>
        <begin position="86"/>
        <end position="104"/>
    </location>
</feature>
<evidence type="ECO:0000313" key="3">
    <source>
        <dbReference type="Proteomes" id="UP000030466"/>
    </source>
</evidence>
<keyword evidence="1" id="KW-1133">Transmembrane helix</keyword>
<dbReference type="Pfam" id="PF14325">
    <property type="entry name" value="DUF4383"/>
    <property type="match status" value="1"/>
</dbReference>
<comment type="caution">
    <text evidence="2">The sequence shown here is derived from an EMBL/GenBank/DDBJ whole genome shotgun (WGS) entry which is preliminary data.</text>
</comment>
<feature type="transmembrane region" description="Helical" evidence="1">
    <location>
        <begin position="124"/>
        <end position="142"/>
    </location>
</feature>
<dbReference type="EMBL" id="JSUH01000012">
    <property type="protein sequence ID" value="KHD96868.1"/>
    <property type="molecule type" value="Genomic_DNA"/>
</dbReference>
<proteinExistence type="predicted"/>
<sequence>MPTRTARPAHRSAVQTAALAYGTVFLLIGIAGFIPGITTDYDTMRFIGHHSQAMLLGVFQVSVLHNVVHLLYGGIGMVLTGSATSARHYLLWGGVVYLGLWIYGLLSGQDSAANFVPLNPADDWLHLVLGVTMVGLSFLPRAPHRTATGPTH</sequence>
<evidence type="ECO:0000313" key="2">
    <source>
        <dbReference type="EMBL" id="KHD96868.1"/>
    </source>
</evidence>
<keyword evidence="1" id="KW-0812">Transmembrane</keyword>
<keyword evidence="3" id="KW-1185">Reference proteome</keyword>
<organism evidence="2 3">
    <name type="scientific">Kocuria rosea subsp. polaris</name>
    <dbReference type="NCBI Taxonomy" id="136273"/>
    <lineage>
        <taxon>Bacteria</taxon>
        <taxon>Bacillati</taxon>
        <taxon>Actinomycetota</taxon>
        <taxon>Actinomycetes</taxon>
        <taxon>Micrococcales</taxon>
        <taxon>Micrococcaceae</taxon>
        <taxon>Kocuria</taxon>
    </lineage>
</organism>
<gene>
    <name evidence="2" type="ORF">GY22_13615</name>
</gene>
<dbReference type="RefSeq" id="WP_035928677.1">
    <property type="nucleotide sequence ID" value="NZ_JSUH01000012.1"/>
</dbReference>
<evidence type="ECO:0000256" key="1">
    <source>
        <dbReference type="SAM" id="Phobius"/>
    </source>
</evidence>
<protein>
    <submittedName>
        <fullName evidence="2">Membrane protein</fullName>
    </submittedName>
</protein>
<feature type="transmembrane region" description="Helical" evidence="1">
    <location>
        <begin position="12"/>
        <end position="34"/>
    </location>
</feature>
<accession>A0A0A6VRA0</accession>
<name>A0A0A6VRA0_KOCRO</name>
<keyword evidence="1" id="KW-0472">Membrane</keyword>
<feature type="transmembrane region" description="Helical" evidence="1">
    <location>
        <begin position="54"/>
        <end position="79"/>
    </location>
</feature>
<reference evidence="2 3" key="1">
    <citation type="journal article" date="2003" name="Int. J. Syst. Evol. Microbiol.">
        <title>Kocuria polaris sp. nov., an orange-pigmented psychrophilic bacterium isolated from an Antarctic cyanobacterial mat sample.</title>
        <authorList>
            <person name="Reddy G.S."/>
            <person name="Prakash J.S."/>
            <person name="Prabahar V."/>
            <person name="Matsumoto G.I."/>
            <person name="Stackebrandt E."/>
            <person name="Shivaji S."/>
        </authorList>
    </citation>
    <scope>NUCLEOTIDE SEQUENCE [LARGE SCALE GENOMIC DNA]</scope>
    <source>
        <strain evidence="2 3">CMS 76or</strain>
    </source>
</reference>
<dbReference type="Proteomes" id="UP000030466">
    <property type="component" value="Unassembled WGS sequence"/>
</dbReference>
<dbReference type="OrthoDB" id="572373at2"/>